<dbReference type="InterPro" id="IPR054691">
    <property type="entry name" value="LeuA/HCS_post-cat"/>
</dbReference>
<comment type="caution">
    <text evidence="4">The sequence shown here is derived from an EMBL/GenBank/DDBJ whole genome shotgun (WGS) entry which is preliminary data.</text>
</comment>
<name>A0A2H0WNQ4_9BACT</name>
<dbReference type="Gene3D" id="3.20.20.70">
    <property type="entry name" value="Aldolase class I"/>
    <property type="match status" value="1"/>
</dbReference>
<feature type="domain" description="Pyruvate carboxyltransferase" evidence="3">
    <location>
        <begin position="39"/>
        <end position="307"/>
    </location>
</feature>
<dbReference type="SUPFAM" id="SSF51569">
    <property type="entry name" value="Aldolase"/>
    <property type="match status" value="1"/>
</dbReference>
<dbReference type="Gene3D" id="1.10.238.260">
    <property type="match status" value="1"/>
</dbReference>
<evidence type="ECO:0000259" key="3">
    <source>
        <dbReference type="PROSITE" id="PS50991"/>
    </source>
</evidence>
<organism evidence="4 5">
    <name type="scientific">Candidatus Shapirobacteria bacterium CG09_land_8_20_14_0_10_39_12</name>
    <dbReference type="NCBI Taxonomy" id="1974885"/>
    <lineage>
        <taxon>Bacteria</taxon>
        <taxon>Candidatus Shapironibacteriota</taxon>
    </lineage>
</organism>
<dbReference type="AlphaFoldDB" id="A0A2H0WNQ4"/>
<keyword evidence="4" id="KW-0670">Pyruvate</keyword>
<dbReference type="GO" id="GO:0019878">
    <property type="term" value="P:lysine biosynthetic process via aminoadipic acid"/>
    <property type="evidence" value="ECO:0007669"/>
    <property type="project" value="TreeGrafter"/>
</dbReference>
<dbReference type="InterPro" id="IPR013785">
    <property type="entry name" value="Aldolase_TIM"/>
</dbReference>
<dbReference type="GO" id="GO:0004410">
    <property type="term" value="F:homocitrate synthase activity"/>
    <property type="evidence" value="ECO:0007669"/>
    <property type="project" value="TreeGrafter"/>
</dbReference>
<dbReference type="Pfam" id="PF22617">
    <property type="entry name" value="HCS_D2"/>
    <property type="match status" value="1"/>
</dbReference>
<keyword evidence="1 4" id="KW-0808">Transferase</keyword>
<dbReference type="Proteomes" id="UP000230775">
    <property type="component" value="Unassembled WGS sequence"/>
</dbReference>
<evidence type="ECO:0000313" key="5">
    <source>
        <dbReference type="Proteomes" id="UP000230775"/>
    </source>
</evidence>
<dbReference type="PANTHER" id="PTHR10277">
    <property type="entry name" value="HOMOCITRATE SYNTHASE-RELATED"/>
    <property type="match status" value="1"/>
</dbReference>
<accession>A0A2H0WNQ4</accession>
<keyword evidence="2" id="KW-0464">Manganese</keyword>
<evidence type="ECO:0000256" key="2">
    <source>
        <dbReference type="ARBA" id="ARBA00023211"/>
    </source>
</evidence>
<evidence type="ECO:0000313" key="4">
    <source>
        <dbReference type="EMBL" id="PIS14245.1"/>
    </source>
</evidence>
<dbReference type="InterPro" id="IPR000891">
    <property type="entry name" value="PYR_CT"/>
</dbReference>
<sequence length="441" mass="49392">MLLDKRLLFNNQCLRMGFRRVEYGLNKMPNPRKYTPRAFEIIDTSLREGLQSPLLDDVGKYNLSSEERIDLAVSQMKYGVVFFEVFSPVVNEKEGNCLSDLIKARNNFYKQTKRPSFILSHVRCHPDDIKQAIAAGVDGLNLYIGTSEEIKKFGHGKKIDEVIGIVRPLLKNLRKNYPSLLLRFSGEDAFRTPIKELFAVYDEVVEFIDRLGTPDTVGIANPEKVAERVTALKKRYPKIPLEGHFHNDRGYSLVNAVTAVKAGMQYIQTTVLGIGERSGITSLTGLLCNLYLEKPQLVKGFAVEQSYSINVLLSSILGIQVSTTEPVSLTNRTHSAGPHTSAVIKNSSAYEGHDLSVFGVNERRLLLGPLSGRHIIKYYLVNVLNYVKVTDEIANAIATEFKKRTGEITNGKTPTQFLEEIASSFKLAQLSKPVSHKENLK</sequence>
<dbReference type="PROSITE" id="PS50991">
    <property type="entry name" value="PYR_CT"/>
    <property type="match status" value="1"/>
</dbReference>
<dbReference type="EMBL" id="PEZI01000076">
    <property type="protein sequence ID" value="PIS14245.1"/>
    <property type="molecule type" value="Genomic_DNA"/>
</dbReference>
<reference evidence="5" key="1">
    <citation type="submission" date="2017-09" db="EMBL/GenBank/DDBJ databases">
        <title>Depth-based differentiation of microbial function through sediment-hosted aquifers and enrichment of novel symbionts in the deep terrestrial subsurface.</title>
        <authorList>
            <person name="Probst A.J."/>
            <person name="Ladd B."/>
            <person name="Jarett J.K."/>
            <person name="Geller-Mcgrath D.E."/>
            <person name="Sieber C.M.K."/>
            <person name="Emerson J.B."/>
            <person name="Anantharaman K."/>
            <person name="Thomas B.C."/>
            <person name="Malmstrom R."/>
            <person name="Stieglmeier M."/>
            <person name="Klingl A."/>
            <person name="Woyke T."/>
            <person name="Ryan C.M."/>
            <person name="Banfield J.F."/>
        </authorList>
    </citation>
    <scope>NUCLEOTIDE SEQUENCE [LARGE SCALE GENOMIC DNA]</scope>
</reference>
<evidence type="ECO:0000256" key="1">
    <source>
        <dbReference type="ARBA" id="ARBA00022679"/>
    </source>
</evidence>
<dbReference type="PANTHER" id="PTHR10277:SF48">
    <property type="entry name" value="HOMOCITRATE SYNTHASE, CYTOSOLIC ISOZYME-RELATED"/>
    <property type="match status" value="1"/>
</dbReference>
<dbReference type="InterPro" id="IPR050073">
    <property type="entry name" value="2-IPM_HCS-like"/>
</dbReference>
<dbReference type="Pfam" id="PF00682">
    <property type="entry name" value="HMGL-like"/>
    <property type="match status" value="1"/>
</dbReference>
<gene>
    <name evidence="4" type="ORF">COT64_03655</name>
</gene>
<protein>
    <submittedName>
        <fullName evidence="4">Pyruvate carboxyltransferase</fullName>
    </submittedName>
</protein>
<proteinExistence type="predicted"/>